<keyword evidence="1" id="KW-0812">Transmembrane</keyword>
<dbReference type="GO" id="GO:0005524">
    <property type="term" value="F:ATP binding"/>
    <property type="evidence" value="ECO:0007669"/>
    <property type="project" value="InterPro"/>
</dbReference>
<gene>
    <name evidence="3" type="primary">PAKG</name>
    <name evidence="3" type="ORF">A0H76_483</name>
</gene>
<sequence>MKITTSSLKLFKNTCRRYPKLIFFAVISTITLFSLMFIYIHALISCTYSYRSSTGSKVISVNKNSALNFDKMLKESMEYINKEMDVILELEDRHSQNTSFRNLDPYPLPIIPIRMTLNTAVFKYSTQNGKNTVLKRIIWDPKSKVNEDVVCESLKNKHENIIDCYMSTRMNRVVNGEKQTLIWIFFEYMDVKITERNVFRDEDTIRAILIDALKGLKYLHDNRLAHLDFKIMNIMGKTRRDGSIVYKLIDFGFTQPILEDNDKYDENAMKEIRGKNYGTFPFKAPEVMRSSLHGFKSDVWSLGATAWYLSIGKIPFYKSKGQKDMESYRMFAGLMKKSLEDHKRFKFKRQTSPELRDFIISCMKLDYENRPSVNELLEHPFILNERIILEEDESDDYLSLIK</sequence>
<comment type="caution">
    <text evidence="3">The sequence shown here is derived from an EMBL/GenBank/DDBJ whole genome shotgun (WGS) entry which is preliminary data.</text>
</comment>
<evidence type="ECO:0000313" key="3">
    <source>
        <dbReference type="EMBL" id="ORD99635.1"/>
    </source>
</evidence>
<dbReference type="GO" id="GO:0005737">
    <property type="term" value="C:cytoplasm"/>
    <property type="evidence" value="ECO:0007669"/>
    <property type="project" value="TreeGrafter"/>
</dbReference>
<feature type="transmembrane region" description="Helical" evidence="1">
    <location>
        <begin position="21"/>
        <end position="44"/>
    </location>
</feature>
<dbReference type="PANTHER" id="PTHR24361">
    <property type="entry name" value="MITOGEN-ACTIVATED KINASE KINASE KINASE"/>
    <property type="match status" value="1"/>
</dbReference>
<keyword evidence="1" id="KW-1133">Transmembrane helix</keyword>
<dbReference type="InterPro" id="IPR000719">
    <property type="entry name" value="Prot_kinase_dom"/>
</dbReference>
<dbReference type="Proteomes" id="UP000192501">
    <property type="component" value="Unassembled WGS sequence"/>
</dbReference>
<dbReference type="Pfam" id="PF00069">
    <property type="entry name" value="Pkinase"/>
    <property type="match status" value="1"/>
</dbReference>
<reference evidence="3 4" key="1">
    <citation type="journal article" date="2017" name="Environ. Microbiol.">
        <title>Decay of the glycolytic pathway and adaptation to intranuclear parasitism within Enterocytozoonidae microsporidia.</title>
        <authorList>
            <person name="Wiredu Boakye D."/>
            <person name="Jaroenlak P."/>
            <person name="Prachumwat A."/>
            <person name="Williams T.A."/>
            <person name="Bateman K.S."/>
            <person name="Itsathitphaisarn O."/>
            <person name="Sritunyalucksana K."/>
            <person name="Paszkiewicz K.H."/>
            <person name="Moore K.A."/>
            <person name="Stentiford G.D."/>
            <person name="Williams B.A."/>
        </authorList>
    </citation>
    <scope>NUCLEOTIDE SEQUENCE [LARGE SCALE GENOMIC DNA]</scope>
    <source>
        <strain evidence="4">canceri</strain>
    </source>
</reference>
<dbReference type="PROSITE" id="PS50011">
    <property type="entry name" value="PROTEIN_KINASE_DOM"/>
    <property type="match status" value="1"/>
</dbReference>
<dbReference type="InterPro" id="IPR053235">
    <property type="entry name" value="Ser_Thr_kinase"/>
</dbReference>
<keyword evidence="1" id="KW-0472">Membrane</keyword>
<evidence type="ECO:0000256" key="1">
    <source>
        <dbReference type="SAM" id="Phobius"/>
    </source>
</evidence>
<name>A0A1X0QIV0_9MICR</name>
<dbReference type="VEuPathDB" id="MicrosporidiaDB:A0H76_483"/>
<dbReference type="AlphaFoldDB" id="A0A1X0QIV0"/>
<dbReference type="Gene3D" id="1.10.510.10">
    <property type="entry name" value="Transferase(Phosphotransferase) domain 1"/>
    <property type="match status" value="1"/>
</dbReference>
<feature type="domain" description="Protein kinase" evidence="2">
    <location>
        <begin position="106"/>
        <end position="382"/>
    </location>
</feature>
<dbReference type="VEuPathDB" id="MicrosporidiaDB:HERIO_1872"/>
<dbReference type="EMBL" id="LTAI01000145">
    <property type="protein sequence ID" value="ORD99635.1"/>
    <property type="molecule type" value="Genomic_DNA"/>
</dbReference>
<proteinExistence type="predicted"/>
<evidence type="ECO:0000259" key="2">
    <source>
        <dbReference type="PROSITE" id="PS50011"/>
    </source>
</evidence>
<protein>
    <submittedName>
        <fullName evidence="3">PAKG</fullName>
    </submittedName>
</protein>
<dbReference type="GO" id="GO:0004674">
    <property type="term" value="F:protein serine/threonine kinase activity"/>
    <property type="evidence" value="ECO:0007669"/>
    <property type="project" value="TreeGrafter"/>
</dbReference>
<accession>A0A1X0QIV0</accession>
<evidence type="ECO:0000313" key="4">
    <source>
        <dbReference type="Proteomes" id="UP000192501"/>
    </source>
</evidence>
<dbReference type="InterPro" id="IPR011009">
    <property type="entry name" value="Kinase-like_dom_sf"/>
</dbReference>
<dbReference type="SUPFAM" id="SSF56112">
    <property type="entry name" value="Protein kinase-like (PK-like)"/>
    <property type="match status" value="1"/>
</dbReference>
<organism evidence="3 4">
    <name type="scientific">Hepatospora eriocheir</name>
    <dbReference type="NCBI Taxonomy" id="1081669"/>
    <lineage>
        <taxon>Eukaryota</taxon>
        <taxon>Fungi</taxon>
        <taxon>Fungi incertae sedis</taxon>
        <taxon>Microsporidia</taxon>
        <taxon>Hepatosporidae</taxon>
        <taxon>Hepatospora</taxon>
    </lineage>
</organism>